<dbReference type="PROSITE" id="PS00027">
    <property type="entry name" value="HOMEOBOX_1"/>
    <property type="match status" value="1"/>
</dbReference>
<evidence type="ECO:0000256" key="3">
    <source>
        <dbReference type="ARBA" id="ARBA00023155"/>
    </source>
</evidence>
<dbReference type="GeneID" id="115808214"/>
<evidence type="ECO:0000256" key="2">
    <source>
        <dbReference type="ARBA" id="ARBA00023125"/>
    </source>
</evidence>
<dbReference type="CDD" id="cd00086">
    <property type="entry name" value="homeodomain"/>
    <property type="match status" value="1"/>
</dbReference>
<evidence type="ECO:0000313" key="10">
    <source>
        <dbReference type="RefSeq" id="XP_030625373.1"/>
    </source>
</evidence>
<protein>
    <submittedName>
        <fullName evidence="10">Homeobox protein NANOG</fullName>
    </submittedName>
</protein>
<dbReference type="SUPFAM" id="SSF46689">
    <property type="entry name" value="Homeodomain-like"/>
    <property type="match status" value="1"/>
</dbReference>
<sequence length="399" mass="44755">MADWKLTVSYNYNPSYHAYAYGLMYPQGSEQTHQNLSWTEAVYNQSSGISGGYYSSQPTQQSPPRSPEDVAQNNEHYPGSPLYFTDSQAHTQNGRLFISNNHSQYDQLTKETELPNSDTQSDSEAHTPDSWSSASSRESCVPQTNTSVPVWGKKDGSDETDGGSPESSESVSSSVSVKEYDPTSVVLGTNTLPPTPSVVPSPPEKAATGRPKPKLRTAFSEEQMNALICRFNMQRYLTPPEMRTLADLTGLSYKQVKTWFQNRRMKLKRHQKDNSWVSERFPNNGYPNISTQQTLLQNEAHRLIRDPYSNQQMRDAFLKKSPPQTPFYLNYPRPLSPPQVPTRPQANWPLPPAVTHYDYPNPAGYGNNTSINVDDCSTTDPNTSPERLTAVHSATQWSS</sequence>
<evidence type="ECO:0000259" key="8">
    <source>
        <dbReference type="PROSITE" id="PS50071"/>
    </source>
</evidence>
<dbReference type="InterPro" id="IPR001356">
    <property type="entry name" value="HD"/>
</dbReference>
<keyword evidence="4 5" id="KW-0539">Nucleus</keyword>
<dbReference type="SMART" id="SM00389">
    <property type="entry name" value="HOX"/>
    <property type="match status" value="1"/>
</dbReference>
<dbReference type="InterPro" id="IPR009057">
    <property type="entry name" value="Homeodomain-like_sf"/>
</dbReference>
<proteinExistence type="predicted"/>
<dbReference type="Gene3D" id="1.10.10.60">
    <property type="entry name" value="Homeodomain-like"/>
    <property type="match status" value="1"/>
</dbReference>
<organism evidence="9 10">
    <name type="scientific">Chanos chanos</name>
    <name type="common">Milkfish</name>
    <name type="synonym">Mugil chanos</name>
    <dbReference type="NCBI Taxonomy" id="29144"/>
    <lineage>
        <taxon>Eukaryota</taxon>
        <taxon>Metazoa</taxon>
        <taxon>Chordata</taxon>
        <taxon>Craniata</taxon>
        <taxon>Vertebrata</taxon>
        <taxon>Euteleostomi</taxon>
        <taxon>Actinopterygii</taxon>
        <taxon>Neopterygii</taxon>
        <taxon>Teleostei</taxon>
        <taxon>Ostariophysi</taxon>
        <taxon>Gonorynchiformes</taxon>
        <taxon>Chanidae</taxon>
        <taxon>Chanos</taxon>
    </lineage>
</organism>
<evidence type="ECO:0000256" key="1">
    <source>
        <dbReference type="ARBA" id="ARBA00004123"/>
    </source>
</evidence>
<dbReference type="InterPro" id="IPR017970">
    <property type="entry name" value="Homeobox_CS"/>
</dbReference>
<feature type="region of interest" description="Disordered" evidence="7">
    <location>
        <begin position="49"/>
        <end position="86"/>
    </location>
</feature>
<dbReference type="OrthoDB" id="6159439at2759"/>
<reference evidence="10" key="1">
    <citation type="submission" date="2025-08" db="UniProtKB">
        <authorList>
            <consortium name="RefSeq"/>
        </authorList>
    </citation>
    <scope>IDENTIFICATION</scope>
</reference>
<evidence type="ECO:0000256" key="5">
    <source>
        <dbReference type="PROSITE-ProRule" id="PRU00108"/>
    </source>
</evidence>
<dbReference type="Pfam" id="PF00046">
    <property type="entry name" value="Homeodomain"/>
    <property type="match status" value="1"/>
</dbReference>
<keyword evidence="9" id="KW-1185">Reference proteome</keyword>
<gene>
    <name evidence="10" type="primary">nanog</name>
</gene>
<keyword evidence="3 5" id="KW-0371">Homeobox</keyword>
<feature type="DNA-binding region" description="Homeobox" evidence="5">
    <location>
        <begin position="212"/>
        <end position="271"/>
    </location>
</feature>
<dbReference type="RefSeq" id="XP_030625373.1">
    <property type="nucleotide sequence ID" value="XM_030769513.1"/>
</dbReference>
<feature type="compositionally biased region" description="Polar residues" evidence="7">
    <location>
        <begin position="366"/>
        <end position="399"/>
    </location>
</feature>
<dbReference type="AlphaFoldDB" id="A0A6J2V0M5"/>
<feature type="compositionally biased region" description="Pro residues" evidence="7">
    <location>
        <begin position="193"/>
        <end position="203"/>
    </location>
</feature>
<dbReference type="InParanoid" id="A0A6J2V0M5"/>
<evidence type="ECO:0000313" key="9">
    <source>
        <dbReference type="Proteomes" id="UP000504632"/>
    </source>
</evidence>
<keyword evidence="2 5" id="KW-0238">DNA-binding</keyword>
<dbReference type="GO" id="GO:0000981">
    <property type="term" value="F:DNA-binding transcription factor activity, RNA polymerase II-specific"/>
    <property type="evidence" value="ECO:0007669"/>
    <property type="project" value="InterPro"/>
</dbReference>
<feature type="compositionally biased region" description="Low complexity" evidence="7">
    <location>
        <begin position="164"/>
        <end position="177"/>
    </location>
</feature>
<name>A0A6J2V0M5_CHACN</name>
<evidence type="ECO:0000256" key="6">
    <source>
        <dbReference type="RuleBase" id="RU000682"/>
    </source>
</evidence>
<feature type="compositionally biased region" description="Polar residues" evidence="7">
    <location>
        <begin position="129"/>
        <end position="148"/>
    </location>
</feature>
<dbReference type="GO" id="GO:0000978">
    <property type="term" value="F:RNA polymerase II cis-regulatory region sequence-specific DNA binding"/>
    <property type="evidence" value="ECO:0007669"/>
    <property type="project" value="TreeGrafter"/>
</dbReference>
<comment type="subcellular location">
    <subcellularLocation>
        <location evidence="1 5 6">Nucleus</location>
    </subcellularLocation>
</comment>
<dbReference type="PANTHER" id="PTHR24340">
    <property type="entry name" value="HOMEOBOX PROTEIN NKX"/>
    <property type="match status" value="1"/>
</dbReference>
<accession>A0A6J2V0M5</accession>
<dbReference type="GO" id="GO:0030154">
    <property type="term" value="P:cell differentiation"/>
    <property type="evidence" value="ECO:0007669"/>
    <property type="project" value="TreeGrafter"/>
</dbReference>
<dbReference type="PROSITE" id="PS50071">
    <property type="entry name" value="HOMEOBOX_2"/>
    <property type="match status" value="1"/>
</dbReference>
<evidence type="ECO:0000256" key="7">
    <source>
        <dbReference type="SAM" id="MobiDB-lite"/>
    </source>
</evidence>
<dbReference type="Proteomes" id="UP000504632">
    <property type="component" value="Chromosome 3"/>
</dbReference>
<feature type="region of interest" description="Disordered" evidence="7">
    <location>
        <begin position="361"/>
        <end position="399"/>
    </location>
</feature>
<feature type="compositionally biased region" description="Low complexity" evidence="7">
    <location>
        <begin position="49"/>
        <end position="63"/>
    </location>
</feature>
<dbReference type="InterPro" id="IPR050394">
    <property type="entry name" value="Homeobox_NK-like"/>
</dbReference>
<feature type="region of interest" description="Disordered" evidence="7">
    <location>
        <begin position="109"/>
        <end position="212"/>
    </location>
</feature>
<dbReference type="CTD" id="79923"/>
<dbReference type="GO" id="GO:0005634">
    <property type="term" value="C:nucleus"/>
    <property type="evidence" value="ECO:0007669"/>
    <property type="project" value="UniProtKB-SubCell"/>
</dbReference>
<evidence type="ECO:0000256" key="4">
    <source>
        <dbReference type="ARBA" id="ARBA00023242"/>
    </source>
</evidence>
<feature type="domain" description="Homeobox" evidence="8">
    <location>
        <begin position="210"/>
        <end position="270"/>
    </location>
</feature>